<feature type="domain" description="HipA N-terminal subdomain 1" evidence="6">
    <location>
        <begin position="10"/>
        <end position="85"/>
    </location>
</feature>
<sequence>MEELHVWDDGARHIGVFHRNASGHIGFEYDADRMQPISLSLPRAGGWLKRAPSVFLENLLPDQQKVRQVMARQTGAASTDTFDLLDRGDVTGGFTFTRSSLPPDPEDMPARVASDSQIAAQIIQMQDNPVNWWDTTVPTRFSLAGNQAKFSLLRMGGSWFRSDMLHPSTHILKPATGDENMVEDASMRLASYTGVPVPHTEILEFEGVSAYMVERFDRMRDGSGMVHRVHTEDLLQAMSLPPSEKYRVTVRQVMRLLQGADESNTLAYEWVQRLAVNVSLNNADAHAKNYSLLYNRNGVRLSPLYDVLTTTYWPYVSRQMPLAPGGVSGAANVTPGSWRKLAVEFGLDADRVELLARNTAWLVLEHAEQAYRELPPHVRDRLFHELELANKRIEPLRPIQTADRGTAGRDAPVLQSSPIAGNTDVDHMGQVYVHGHYRRGKWVDSYWRDAPRRE</sequence>
<evidence type="ECO:0000256" key="1">
    <source>
        <dbReference type="ARBA" id="ARBA00010164"/>
    </source>
</evidence>
<evidence type="ECO:0000259" key="6">
    <source>
        <dbReference type="Pfam" id="PF13657"/>
    </source>
</evidence>
<keyword evidence="2" id="KW-0808">Transferase</keyword>
<dbReference type="InterPro" id="IPR012893">
    <property type="entry name" value="HipA-like_C"/>
</dbReference>
<evidence type="ECO:0000313" key="7">
    <source>
        <dbReference type="EMBL" id="RYM95441.1"/>
    </source>
</evidence>
<name>A0A8B3RIK2_BIFAN</name>
<dbReference type="InterPro" id="IPR017508">
    <property type="entry name" value="HipA_N1"/>
</dbReference>
<comment type="similarity">
    <text evidence="1">Belongs to the HipA Ser/Thr kinase family.</text>
</comment>
<dbReference type="PANTHER" id="PTHR37419:SF1">
    <property type="entry name" value="SERINE_THREONINE-PROTEIN KINASE TOXIN HIPA"/>
    <property type="match status" value="1"/>
</dbReference>
<feature type="domain" description="HipA-like C-terminal" evidence="5">
    <location>
        <begin position="141"/>
        <end position="359"/>
    </location>
</feature>
<dbReference type="InterPro" id="IPR052028">
    <property type="entry name" value="HipA_Ser/Thr_kinase"/>
</dbReference>
<organism evidence="7 8">
    <name type="scientific">Bifidobacterium animalis subsp. lactis</name>
    <name type="common">Bifidobacterium lactis</name>
    <dbReference type="NCBI Taxonomy" id="302911"/>
    <lineage>
        <taxon>Bacteria</taxon>
        <taxon>Bacillati</taxon>
        <taxon>Actinomycetota</taxon>
        <taxon>Actinomycetes</taxon>
        <taxon>Bifidobacteriales</taxon>
        <taxon>Bifidobacteriaceae</taxon>
        <taxon>Bifidobacterium</taxon>
    </lineage>
</organism>
<feature type="region of interest" description="Disordered" evidence="4">
    <location>
        <begin position="401"/>
        <end position="420"/>
    </location>
</feature>
<dbReference type="AlphaFoldDB" id="A0A8B3RIK2"/>
<dbReference type="Pfam" id="PF13657">
    <property type="entry name" value="Couple_hipA"/>
    <property type="match status" value="1"/>
</dbReference>
<gene>
    <name evidence="7" type="ORF">PG2011B_0719</name>
</gene>
<evidence type="ECO:0000256" key="3">
    <source>
        <dbReference type="ARBA" id="ARBA00022777"/>
    </source>
</evidence>
<dbReference type="Pfam" id="PF07804">
    <property type="entry name" value="HipA_C"/>
    <property type="match status" value="1"/>
</dbReference>
<evidence type="ECO:0000256" key="4">
    <source>
        <dbReference type="SAM" id="MobiDB-lite"/>
    </source>
</evidence>
<dbReference type="PANTHER" id="PTHR37419">
    <property type="entry name" value="SERINE/THREONINE-PROTEIN KINASE TOXIN HIPA"/>
    <property type="match status" value="1"/>
</dbReference>
<proteinExistence type="inferred from homology"/>
<dbReference type="NCBIfam" id="TIGR03071">
    <property type="entry name" value="couple_hipA"/>
    <property type="match status" value="1"/>
</dbReference>
<evidence type="ECO:0000313" key="8">
    <source>
        <dbReference type="Proteomes" id="UP000293613"/>
    </source>
</evidence>
<dbReference type="GO" id="GO:0005829">
    <property type="term" value="C:cytosol"/>
    <property type="evidence" value="ECO:0007669"/>
    <property type="project" value="TreeGrafter"/>
</dbReference>
<dbReference type="Proteomes" id="UP000293613">
    <property type="component" value="Unassembled WGS sequence"/>
</dbReference>
<dbReference type="Gene3D" id="1.10.1070.20">
    <property type="match status" value="1"/>
</dbReference>
<dbReference type="EMBL" id="RSCO01000019">
    <property type="protein sequence ID" value="RYM95441.1"/>
    <property type="molecule type" value="Genomic_DNA"/>
</dbReference>
<protein>
    <submittedName>
        <fullName evidence="7">HipA domain-containing protein</fullName>
    </submittedName>
</protein>
<dbReference type="GO" id="GO:0004674">
    <property type="term" value="F:protein serine/threonine kinase activity"/>
    <property type="evidence" value="ECO:0007669"/>
    <property type="project" value="TreeGrafter"/>
</dbReference>
<evidence type="ECO:0000259" key="5">
    <source>
        <dbReference type="Pfam" id="PF07804"/>
    </source>
</evidence>
<keyword evidence="3" id="KW-0418">Kinase</keyword>
<accession>A0A8B3RIK2</accession>
<reference evidence="7 8" key="1">
    <citation type="journal article" date="2019" name="Appl. Environ. Microbiol.">
        <title>Dissecting the evolutionary development of the Bifidobacterium animalis species through comparative genomics analyses.</title>
        <authorList>
            <person name="Lugli G.A."/>
            <person name="Mancino W."/>
            <person name="Milani C."/>
            <person name="Duranti S."/>
            <person name="Mancabelli L."/>
            <person name="Napoli S."/>
            <person name="Mangifesta M."/>
            <person name="Viappiani A."/>
            <person name="Anzalone R."/>
            <person name="Longhi G."/>
            <person name="van Sinderen D."/>
            <person name="Ventura M."/>
            <person name="Turroni F."/>
        </authorList>
    </citation>
    <scope>NUCLEOTIDE SEQUENCE [LARGE SCALE GENOMIC DNA]</scope>
    <source>
        <strain evidence="7 8">2011B</strain>
    </source>
</reference>
<dbReference type="RefSeq" id="WP_130077375.1">
    <property type="nucleotide sequence ID" value="NZ_RSCO01000019.1"/>
</dbReference>
<comment type="caution">
    <text evidence="7">The sequence shown here is derived from an EMBL/GenBank/DDBJ whole genome shotgun (WGS) entry which is preliminary data.</text>
</comment>
<evidence type="ECO:0000256" key="2">
    <source>
        <dbReference type="ARBA" id="ARBA00022679"/>
    </source>
</evidence>